<evidence type="ECO:0000256" key="4">
    <source>
        <dbReference type="ARBA" id="ARBA00023049"/>
    </source>
</evidence>
<feature type="binding site" evidence="5">
    <location>
        <position position="197"/>
    </location>
    <ligand>
        <name>Zn(2+)</name>
        <dbReference type="ChEBI" id="CHEBI:29105"/>
        <note>catalytic</note>
    </ligand>
</feature>
<keyword evidence="5" id="KW-0479">Metal-binding</keyword>
<feature type="active site" evidence="5">
    <location>
        <position position="194"/>
    </location>
</feature>
<keyword evidence="1" id="KW-0645">Protease</keyword>
<evidence type="ECO:0000256" key="5">
    <source>
        <dbReference type="PROSITE-ProRule" id="PRU00276"/>
    </source>
</evidence>
<sequence>MFQSELFLIALIELRFVSLFLDDQNFKQINVGIDVDDTLPEYHFGDIHIKLDLFYDQMLLLQFHNNTESLIRFIYSITNAVSLIYNNRPLGRLARFHFFINEIEPLDENILIGDSGDGEIYRQTFKYKYLNRFRSKNAATLAILLTGYNFRYKRNRTDTQGLANVGFIACNRPQDSFLIIEARSFRAAFIMAHEIGHTLNMQHDEDYSIVKFNCGSTYIMSSTTGPATIN</sequence>
<dbReference type="GO" id="GO:0004222">
    <property type="term" value="F:metalloendopeptidase activity"/>
    <property type="evidence" value="ECO:0007669"/>
    <property type="project" value="InterPro"/>
</dbReference>
<evidence type="ECO:0000313" key="7">
    <source>
        <dbReference type="Proteomes" id="UP000616769"/>
    </source>
</evidence>
<dbReference type="OrthoDB" id="6506260at2759"/>
<dbReference type="GO" id="GO:0046872">
    <property type="term" value="F:metal ion binding"/>
    <property type="evidence" value="ECO:0007669"/>
    <property type="project" value="UniProtKB-KW"/>
</dbReference>
<evidence type="ECO:0000256" key="2">
    <source>
        <dbReference type="ARBA" id="ARBA00022801"/>
    </source>
</evidence>
<protein>
    <submittedName>
        <fullName evidence="6">Zinc-dependent metalloprotease-like protein</fullName>
    </submittedName>
</protein>
<name>A0A132A3F9_SARSC</name>
<keyword evidence="2" id="KW-0378">Hydrolase</keyword>
<dbReference type="Pfam" id="PF13688">
    <property type="entry name" value="Reprolysin_5"/>
    <property type="match status" value="1"/>
</dbReference>
<dbReference type="PROSITE" id="PS50215">
    <property type="entry name" value="ADAM_MEPRO"/>
    <property type="match status" value="1"/>
</dbReference>
<dbReference type="Proteomes" id="UP000616769">
    <property type="component" value="Unassembled WGS sequence"/>
</dbReference>
<organism evidence="6 7">
    <name type="scientific">Sarcoptes scabiei</name>
    <name type="common">Itch mite</name>
    <name type="synonym">Acarus scabiei</name>
    <dbReference type="NCBI Taxonomy" id="52283"/>
    <lineage>
        <taxon>Eukaryota</taxon>
        <taxon>Metazoa</taxon>
        <taxon>Ecdysozoa</taxon>
        <taxon>Arthropoda</taxon>
        <taxon>Chelicerata</taxon>
        <taxon>Arachnida</taxon>
        <taxon>Acari</taxon>
        <taxon>Acariformes</taxon>
        <taxon>Sarcoptiformes</taxon>
        <taxon>Astigmata</taxon>
        <taxon>Psoroptidia</taxon>
        <taxon>Sarcoptoidea</taxon>
        <taxon>Sarcoptidae</taxon>
        <taxon>Sarcoptinae</taxon>
        <taxon>Sarcoptes</taxon>
    </lineage>
</organism>
<evidence type="ECO:0000313" key="6">
    <source>
        <dbReference type="EMBL" id="KPM05464.1"/>
    </source>
</evidence>
<dbReference type="EMBL" id="JXLN01010290">
    <property type="protein sequence ID" value="KPM05464.1"/>
    <property type="molecule type" value="Genomic_DNA"/>
</dbReference>
<feature type="binding site" evidence="5">
    <location>
        <position position="203"/>
    </location>
    <ligand>
        <name>Zn(2+)</name>
        <dbReference type="ChEBI" id="CHEBI:29105"/>
        <note>catalytic</note>
    </ligand>
</feature>
<dbReference type="PANTHER" id="PTHR11905">
    <property type="entry name" value="ADAM A DISINTEGRIN AND METALLOPROTEASE DOMAIN"/>
    <property type="match status" value="1"/>
</dbReference>
<keyword evidence="3 5" id="KW-0862">Zinc</keyword>
<dbReference type="SUPFAM" id="SSF55486">
    <property type="entry name" value="Metalloproteases ('zincins'), catalytic domain"/>
    <property type="match status" value="1"/>
</dbReference>
<dbReference type="AlphaFoldDB" id="A0A132A3F9"/>
<gene>
    <name evidence="6" type="ORF">QR98_0039280</name>
</gene>
<feature type="binding site" evidence="5">
    <location>
        <position position="193"/>
    </location>
    <ligand>
        <name>Zn(2+)</name>
        <dbReference type="ChEBI" id="CHEBI:29105"/>
        <note>catalytic</note>
    </ligand>
</feature>
<accession>A0A132A3F9</accession>
<dbReference type="InterPro" id="IPR001590">
    <property type="entry name" value="Peptidase_M12B"/>
</dbReference>
<evidence type="ECO:0000256" key="3">
    <source>
        <dbReference type="ARBA" id="ARBA00022833"/>
    </source>
</evidence>
<dbReference type="VEuPathDB" id="VectorBase:SSCA010665"/>
<dbReference type="Gene3D" id="3.40.390.10">
    <property type="entry name" value="Collagenase (Catalytic Domain)"/>
    <property type="match status" value="1"/>
</dbReference>
<comment type="caution">
    <text evidence="6">The sequence shown here is derived from an EMBL/GenBank/DDBJ whole genome shotgun (WGS) entry which is preliminary data.</text>
</comment>
<dbReference type="InterPro" id="IPR024079">
    <property type="entry name" value="MetalloPept_cat_dom_sf"/>
</dbReference>
<evidence type="ECO:0000256" key="1">
    <source>
        <dbReference type="ARBA" id="ARBA00022670"/>
    </source>
</evidence>
<reference evidence="6 7" key="1">
    <citation type="journal article" date="2015" name="Parasit. Vectors">
        <title>Draft genome of the scabies mite.</title>
        <authorList>
            <person name="Rider S.D.Jr."/>
            <person name="Morgan M.S."/>
            <person name="Arlian L.G."/>
        </authorList>
    </citation>
    <scope>NUCLEOTIDE SEQUENCE [LARGE SCALE GENOMIC DNA]</scope>
    <source>
        <strain evidence="6">Arlian Lab</strain>
    </source>
</reference>
<proteinExistence type="predicted"/>
<dbReference type="PANTHER" id="PTHR11905:SF159">
    <property type="entry name" value="ADAM METALLOPROTEASE"/>
    <property type="match status" value="1"/>
</dbReference>
<keyword evidence="4 6" id="KW-0482">Metalloprotease</keyword>
<dbReference type="GO" id="GO:0006508">
    <property type="term" value="P:proteolysis"/>
    <property type="evidence" value="ECO:0007669"/>
    <property type="project" value="UniProtKB-KW"/>
</dbReference>
<comment type="caution">
    <text evidence="5">Lacks conserved residue(s) required for the propagation of feature annotation.</text>
</comment>